<dbReference type="SMART" id="SM00155">
    <property type="entry name" value="PLDc"/>
    <property type="match status" value="2"/>
</dbReference>
<dbReference type="Pfam" id="PF13091">
    <property type="entry name" value="PLDc_2"/>
    <property type="match status" value="2"/>
</dbReference>
<feature type="transmembrane region" description="Helical" evidence="6">
    <location>
        <begin position="62"/>
        <end position="82"/>
    </location>
</feature>
<dbReference type="PANTHER" id="PTHR21248">
    <property type="entry name" value="CARDIOLIPIN SYNTHASE"/>
    <property type="match status" value="1"/>
</dbReference>
<dbReference type="AlphaFoldDB" id="A0A3B0TSU6"/>
<dbReference type="InterPro" id="IPR001736">
    <property type="entry name" value="PLipase_D/transphosphatidylase"/>
</dbReference>
<gene>
    <name evidence="8" type="ORF">MNBD_ALPHA12-83</name>
</gene>
<dbReference type="GO" id="GO:0032049">
    <property type="term" value="P:cardiolipin biosynthetic process"/>
    <property type="evidence" value="ECO:0007669"/>
    <property type="project" value="UniProtKB-ARBA"/>
</dbReference>
<dbReference type="Gene3D" id="3.30.870.10">
    <property type="entry name" value="Endonuclease Chain A"/>
    <property type="match status" value="2"/>
</dbReference>
<keyword evidence="8" id="KW-0808">Transferase</keyword>
<accession>A0A3B0TSU6</accession>
<dbReference type="InterPro" id="IPR027379">
    <property type="entry name" value="CLS_N"/>
</dbReference>
<reference evidence="8" key="1">
    <citation type="submission" date="2018-06" db="EMBL/GenBank/DDBJ databases">
        <authorList>
            <person name="Zhirakovskaya E."/>
        </authorList>
    </citation>
    <scope>NUCLEOTIDE SEQUENCE</scope>
</reference>
<proteinExistence type="predicted"/>
<evidence type="ECO:0000256" key="6">
    <source>
        <dbReference type="SAM" id="Phobius"/>
    </source>
</evidence>
<dbReference type="GO" id="GO:0005886">
    <property type="term" value="C:plasma membrane"/>
    <property type="evidence" value="ECO:0007669"/>
    <property type="project" value="UniProtKB-SubCell"/>
</dbReference>
<comment type="subcellular location">
    <subcellularLocation>
        <location evidence="1">Cell membrane</location>
        <topology evidence="1">Multi-pass membrane protein</topology>
    </subcellularLocation>
</comment>
<evidence type="ECO:0000256" key="5">
    <source>
        <dbReference type="ARBA" id="ARBA00023136"/>
    </source>
</evidence>
<feature type="domain" description="PLD phosphodiesterase" evidence="7">
    <location>
        <begin position="245"/>
        <end position="272"/>
    </location>
</feature>
<dbReference type="Pfam" id="PF13396">
    <property type="entry name" value="PLDc_N"/>
    <property type="match status" value="1"/>
</dbReference>
<keyword evidence="2" id="KW-1003">Cell membrane</keyword>
<evidence type="ECO:0000256" key="3">
    <source>
        <dbReference type="ARBA" id="ARBA00022692"/>
    </source>
</evidence>
<evidence type="ECO:0000256" key="2">
    <source>
        <dbReference type="ARBA" id="ARBA00022475"/>
    </source>
</evidence>
<dbReference type="PANTHER" id="PTHR21248:SF22">
    <property type="entry name" value="PHOSPHOLIPASE D"/>
    <property type="match status" value="1"/>
</dbReference>
<sequence>MGNQQNLVLPTGLMKIGEPSKIAQLLGQDGLFTSLLAALHMLAATAVSIHVLLSHREVRSSIGWIGLAWLSPVIGSLIYLVFGINRISRKAAQIGLLAPGAKPQEMPRAREVLAQKLAAGDILRTTGIISIAEAGDAITGLPLVAGNDLAFYCNGDQAYPEMIKAIKKARHSIALTCYIFAADKAGQLFIDALIAAKKRGVMVRVLVDGVGSGYFRSPVVEALREGGVRVERFLHNWAPWTMTFINLRNHKKMLIIDGKIAFTGGMNIAQNNIGGKGKPKVMDVQARLKGPVVRQLMLNFAWDWDFTAQEELLGDIWWPALKRAGKTAMRGIASGPDENLGHIEEVFATAVEQAIKRIRIVTPYFLPEEPLFQVLQRAALRGVEVDLVVPQQTNHFYFNWAIAAHLATFPLDGINCYLSPLPFDHSKLMSVDGNWCMLGSANWDARSMRLNFEYQVECYGKQAAKMVDELIEEKIANARKLTAKTLASRPVLVKLRDAGARLFLPYL</sequence>
<name>A0A3B0TSU6_9ZZZZ</name>
<dbReference type="CDD" id="cd09157">
    <property type="entry name" value="PLDc_CLS_unchar2_1"/>
    <property type="match status" value="1"/>
</dbReference>
<keyword evidence="4 6" id="KW-1133">Transmembrane helix</keyword>
<dbReference type="GO" id="GO:0008808">
    <property type="term" value="F:cardiolipin synthase activity"/>
    <property type="evidence" value="ECO:0007669"/>
    <property type="project" value="TreeGrafter"/>
</dbReference>
<evidence type="ECO:0000313" key="8">
    <source>
        <dbReference type="EMBL" id="VAW21701.1"/>
    </source>
</evidence>
<dbReference type="InterPro" id="IPR025202">
    <property type="entry name" value="PLD-like_dom"/>
</dbReference>
<organism evidence="8">
    <name type="scientific">hydrothermal vent metagenome</name>
    <dbReference type="NCBI Taxonomy" id="652676"/>
    <lineage>
        <taxon>unclassified sequences</taxon>
        <taxon>metagenomes</taxon>
        <taxon>ecological metagenomes</taxon>
    </lineage>
</organism>
<dbReference type="SUPFAM" id="SSF56024">
    <property type="entry name" value="Phospholipase D/nuclease"/>
    <property type="match status" value="2"/>
</dbReference>
<dbReference type="EC" id="2.7.8.-" evidence="8"/>
<protein>
    <submittedName>
        <fullName evidence="8">Cardiolipin synthase, ClsA</fullName>
        <ecNumber evidence="8">2.7.8.-</ecNumber>
    </submittedName>
</protein>
<dbReference type="PROSITE" id="PS50035">
    <property type="entry name" value="PLD"/>
    <property type="match status" value="2"/>
</dbReference>
<evidence type="ECO:0000256" key="4">
    <source>
        <dbReference type="ARBA" id="ARBA00022989"/>
    </source>
</evidence>
<feature type="transmembrane region" description="Helical" evidence="6">
    <location>
        <begin position="31"/>
        <end position="53"/>
    </location>
</feature>
<keyword evidence="3 6" id="KW-0812">Transmembrane</keyword>
<evidence type="ECO:0000259" key="7">
    <source>
        <dbReference type="PROSITE" id="PS50035"/>
    </source>
</evidence>
<dbReference type="EMBL" id="UOEO01000181">
    <property type="protein sequence ID" value="VAW21701.1"/>
    <property type="molecule type" value="Genomic_DNA"/>
</dbReference>
<feature type="domain" description="PLD phosphodiesterase" evidence="7">
    <location>
        <begin position="420"/>
        <end position="447"/>
    </location>
</feature>
<evidence type="ECO:0000256" key="1">
    <source>
        <dbReference type="ARBA" id="ARBA00004651"/>
    </source>
</evidence>
<keyword evidence="5 6" id="KW-0472">Membrane</keyword>